<dbReference type="Proteomes" id="UP000291084">
    <property type="component" value="Chromosome 9"/>
</dbReference>
<evidence type="ECO:0000256" key="1">
    <source>
        <dbReference type="SAM" id="MobiDB-lite"/>
    </source>
</evidence>
<feature type="compositionally biased region" description="Basic and acidic residues" evidence="1">
    <location>
        <begin position="123"/>
        <end position="134"/>
    </location>
</feature>
<sequence length="134" mass="14629">DFWLTAQAPSSPNPIASPIPLSPIQAHSALTSARLCRIWHRPTATPCPSSTRLEPPHEARRTFDSDFPSSASPLPRDSAAPLCHSPAFDPSSGAFSPVPPPCCPPLSPRKPRDPSFRNHRPQQHHELLHSKSVE</sequence>
<dbReference type="EMBL" id="AP015042">
    <property type="protein sequence ID" value="BAT98239.1"/>
    <property type="molecule type" value="Genomic_DNA"/>
</dbReference>
<feature type="region of interest" description="Disordered" evidence="1">
    <location>
        <begin position="42"/>
        <end position="134"/>
    </location>
</feature>
<gene>
    <name evidence="2" type="primary">Vigan.09G187900</name>
    <name evidence="2" type="ORF">VIGAN_09187900</name>
</gene>
<proteinExistence type="predicted"/>
<name>A0A0S3SZP8_PHAAN</name>
<keyword evidence="3" id="KW-1185">Reference proteome</keyword>
<evidence type="ECO:0000313" key="3">
    <source>
        <dbReference type="Proteomes" id="UP000291084"/>
    </source>
</evidence>
<accession>A0A0S3SZP8</accession>
<feature type="compositionally biased region" description="Basic and acidic residues" evidence="1">
    <location>
        <begin position="54"/>
        <end position="64"/>
    </location>
</feature>
<organism evidence="2 3">
    <name type="scientific">Vigna angularis var. angularis</name>
    <dbReference type="NCBI Taxonomy" id="157739"/>
    <lineage>
        <taxon>Eukaryota</taxon>
        <taxon>Viridiplantae</taxon>
        <taxon>Streptophyta</taxon>
        <taxon>Embryophyta</taxon>
        <taxon>Tracheophyta</taxon>
        <taxon>Spermatophyta</taxon>
        <taxon>Magnoliopsida</taxon>
        <taxon>eudicotyledons</taxon>
        <taxon>Gunneridae</taxon>
        <taxon>Pentapetalae</taxon>
        <taxon>rosids</taxon>
        <taxon>fabids</taxon>
        <taxon>Fabales</taxon>
        <taxon>Fabaceae</taxon>
        <taxon>Papilionoideae</taxon>
        <taxon>50 kb inversion clade</taxon>
        <taxon>NPAAA clade</taxon>
        <taxon>indigoferoid/millettioid clade</taxon>
        <taxon>Phaseoleae</taxon>
        <taxon>Vigna</taxon>
    </lineage>
</organism>
<evidence type="ECO:0000313" key="2">
    <source>
        <dbReference type="EMBL" id="BAT98239.1"/>
    </source>
</evidence>
<feature type="non-terminal residue" evidence="2">
    <location>
        <position position="1"/>
    </location>
</feature>
<feature type="compositionally biased region" description="Pro residues" evidence="1">
    <location>
        <begin position="97"/>
        <end position="108"/>
    </location>
</feature>
<reference evidence="2 3" key="1">
    <citation type="journal article" date="2015" name="Sci. Rep.">
        <title>The power of single molecule real-time sequencing technology in the de novo assembly of a eukaryotic genome.</title>
        <authorList>
            <person name="Sakai H."/>
            <person name="Naito K."/>
            <person name="Ogiso-Tanaka E."/>
            <person name="Takahashi Y."/>
            <person name="Iseki K."/>
            <person name="Muto C."/>
            <person name="Satou K."/>
            <person name="Teruya K."/>
            <person name="Shiroma A."/>
            <person name="Shimoji M."/>
            <person name="Hirano T."/>
            <person name="Itoh T."/>
            <person name="Kaga A."/>
            <person name="Tomooka N."/>
        </authorList>
    </citation>
    <scope>NUCLEOTIDE SEQUENCE [LARGE SCALE GENOMIC DNA]</scope>
    <source>
        <strain evidence="3">cv. Shumari</strain>
    </source>
</reference>
<protein>
    <submittedName>
        <fullName evidence="2">Uncharacterized protein</fullName>
    </submittedName>
</protein>
<dbReference type="AlphaFoldDB" id="A0A0S3SZP8"/>